<keyword evidence="3" id="KW-1185">Reference proteome</keyword>
<reference evidence="2 3" key="1">
    <citation type="submission" date="2020-07" db="EMBL/GenBank/DDBJ databases">
        <title>Alkalicella. sp. LB2 genome.</title>
        <authorList>
            <person name="Postec A."/>
            <person name="Quemeneur M."/>
        </authorList>
    </citation>
    <scope>NUCLEOTIDE SEQUENCE [LARGE SCALE GENOMIC DNA]</scope>
    <source>
        <strain evidence="2 3">LB2</strain>
    </source>
</reference>
<dbReference type="EMBL" id="CP058559">
    <property type="protein sequence ID" value="QNO15482.1"/>
    <property type="molecule type" value="Genomic_DNA"/>
</dbReference>
<dbReference type="AlphaFoldDB" id="A0A7G9W9X0"/>
<accession>A0A7G9W9X0</accession>
<evidence type="ECO:0000313" key="2">
    <source>
        <dbReference type="EMBL" id="QNO15482.1"/>
    </source>
</evidence>
<gene>
    <name evidence="2" type="ORF">HYG86_12245</name>
</gene>
<dbReference type="Proteomes" id="UP000516160">
    <property type="component" value="Chromosome"/>
</dbReference>
<proteinExistence type="predicted"/>
<feature type="transmembrane region" description="Helical" evidence="1">
    <location>
        <begin position="12"/>
        <end position="35"/>
    </location>
</feature>
<keyword evidence="1" id="KW-0812">Transmembrane</keyword>
<evidence type="ECO:0000256" key="1">
    <source>
        <dbReference type="SAM" id="Phobius"/>
    </source>
</evidence>
<sequence>MSDSFYGSERHGIILLVQLIIAILYAIIVPIWAYIDAEKRGKDDPGTAAAIVFFGGPLGLIYWLSVRPPK</sequence>
<keyword evidence="1" id="KW-1133">Transmembrane helix</keyword>
<evidence type="ECO:0000313" key="3">
    <source>
        <dbReference type="Proteomes" id="UP000516160"/>
    </source>
</evidence>
<dbReference type="RefSeq" id="WP_213165844.1">
    <property type="nucleotide sequence ID" value="NZ_CP058559.1"/>
</dbReference>
<keyword evidence="1" id="KW-0472">Membrane</keyword>
<protein>
    <recommendedName>
        <fullName evidence="4">Cardiolipin synthase N-terminal domain-containing protein</fullName>
    </recommendedName>
</protein>
<name>A0A7G9W9X0_ALKCA</name>
<organism evidence="2 3">
    <name type="scientific">Alkalicella caledoniensis</name>
    <dbReference type="NCBI Taxonomy" id="2731377"/>
    <lineage>
        <taxon>Bacteria</taxon>
        <taxon>Bacillati</taxon>
        <taxon>Bacillota</taxon>
        <taxon>Clostridia</taxon>
        <taxon>Eubacteriales</taxon>
        <taxon>Proteinivoracaceae</taxon>
        <taxon>Alkalicella</taxon>
    </lineage>
</organism>
<evidence type="ECO:0008006" key="4">
    <source>
        <dbReference type="Google" id="ProtNLM"/>
    </source>
</evidence>
<dbReference type="KEGG" id="acae:HYG86_12245"/>
<feature type="transmembrane region" description="Helical" evidence="1">
    <location>
        <begin position="47"/>
        <end position="66"/>
    </location>
</feature>